<keyword evidence="16 25" id="KW-0460">Magnesium</keyword>
<comment type="catalytic activity">
    <reaction evidence="20">
        <text>inosine + phosphate = alpha-D-ribose 1-phosphate + hypoxanthine</text>
        <dbReference type="Rhea" id="RHEA:27646"/>
        <dbReference type="ChEBI" id="CHEBI:17368"/>
        <dbReference type="ChEBI" id="CHEBI:17596"/>
        <dbReference type="ChEBI" id="CHEBI:43474"/>
        <dbReference type="ChEBI" id="CHEBI:57720"/>
        <dbReference type="EC" id="2.4.2.1"/>
    </reaction>
</comment>
<dbReference type="EC" id="3.1.-.-" evidence="27"/>
<dbReference type="PANTHER" id="PTHR11904">
    <property type="entry name" value="METHYLTHIOADENOSINE/PURINE NUCLEOSIDE PHOSPHORYLASE"/>
    <property type="match status" value="1"/>
</dbReference>
<dbReference type="SUPFAM" id="SSF56219">
    <property type="entry name" value="DNase I-like"/>
    <property type="match status" value="1"/>
</dbReference>
<evidence type="ECO:0000256" key="19">
    <source>
        <dbReference type="ARBA" id="ARBA00023242"/>
    </source>
</evidence>
<dbReference type="FunFam" id="3.60.10.10:FF:000009">
    <property type="entry name" value="DNA-(apurinic or apyrimidinic site) lyase"/>
    <property type="match status" value="1"/>
</dbReference>
<dbReference type="NCBIfam" id="TIGR00633">
    <property type="entry name" value="xth"/>
    <property type="match status" value="1"/>
</dbReference>
<protein>
    <recommendedName>
        <fullName evidence="27">DNA-(apurinic or apyrimidinic site) endonuclease</fullName>
        <ecNumber evidence="27">3.1.-.-</ecNumber>
    </recommendedName>
</protein>
<dbReference type="InterPro" id="IPR036691">
    <property type="entry name" value="Endo/exonu/phosph_ase_sf"/>
</dbReference>
<comment type="pathway">
    <text evidence="3">Purine metabolism; purine nucleoside salvage.</text>
</comment>
<keyword evidence="25" id="KW-0464">Manganese</keyword>
<dbReference type="GO" id="GO:0005739">
    <property type="term" value="C:mitochondrion"/>
    <property type="evidence" value="ECO:0007669"/>
    <property type="project" value="UniProtKB-SubCell"/>
</dbReference>
<comment type="subcellular location">
    <subcellularLocation>
        <location evidence="27">Nucleus</location>
    </subcellularLocation>
    <subcellularLocation>
        <location evidence="27">Cytoplasm</location>
    </subcellularLocation>
    <subcellularLocation>
        <location evidence="27">Mitochondrion</location>
    </subcellularLocation>
</comment>
<keyword evidence="18 27" id="KW-0234">DNA repair</keyword>
<keyword evidence="27" id="KW-0238">DNA-binding</keyword>
<evidence type="ECO:0000256" key="14">
    <source>
        <dbReference type="ARBA" id="ARBA00022801"/>
    </source>
</evidence>
<dbReference type="NCBIfam" id="TIGR01697">
    <property type="entry name" value="PNPH-PUNA-XAPA"/>
    <property type="match status" value="1"/>
</dbReference>
<evidence type="ECO:0000256" key="22">
    <source>
        <dbReference type="ARBA" id="ARBA00023950"/>
    </source>
</evidence>
<keyword evidence="27" id="KW-0963">Cytoplasm</keyword>
<keyword evidence="32" id="KW-1185">Reference proteome</keyword>
<keyword evidence="10 25" id="KW-0479">Metal-binding</keyword>
<keyword evidence="7" id="KW-0328">Glycosyltransferase</keyword>
<comment type="cofactor">
    <cofactor evidence="25 27">
        <name>Mg(2+)</name>
        <dbReference type="ChEBI" id="CHEBI:18420"/>
    </cofactor>
    <cofactor evidence="25 27">
        <name>Mn(2+)</name>
        <dbReference type="ChEBI" id="CHEBI:29035"/>
    </cofactor>
    <text evidence="25 27">Probably binds two magnesium or manganese ions per subunit.</text>
</comment>
<dbReference type="GO" id="GO:0005634">
    <property type="term" value="C:nucleus"/>
    <property type="evidence" value="ECO:0007669"/>
    <property type="project" value="UniProtKB-SubCell"/>
</dbReference>
<dbReference type="InterPro" id="IPR035994">
    <property type="entry name" value="Nucleoside_phosphorylase_sf"/>
</dbReference>
<comment type="function">
    <text evidence="27">Initiates repair of AP sites in DNA by catalyzing hydrolytic incision of the phosphodiester backbone immediately adjacent to the damage, generating a single-strand break with 5'-deoxyribose phosphate and 3'-hydroxyl ends.</text>
</comment>
<evidence type="ECO:0000313" key="32">
    <source>
        <dbReference type="Proteomes" id="UP000322234"/>
    </source>
</evidence>
<evidence type="ECO:0000313" key="31">
    <source>
        <dbReference type="EMBL" id="MXQ98029.1"/>
    </source>
</evidence>
<dbReference type="InterPro" id="IPR011270">
    <property type="entry name" value="Pur_Nuc_Pase_Ino/Guo-sp"/>
</dbReference>
<dbReference type="UniPathway" id="UPA00606"/>
<evidence type="ECO:0000256" key="28">
    <source>
        <dbReference type="SAM" id="MobiDB-lite"/>
    </source>
</evidence>
<dbReference type="GO" id="GO:0003677">
    <property type="term" value="F:DNA binding"/>
    <property type="evidence" value="ECO:0007669"/>
    <property type="project" value="UniProtKB-KW"/>
</dbReference>
<dbReference type="InterPro" id="IPR000845">
    <property type="entry name" value="Nucleoside_phosphorylase_d"/>
</dbReference>
<evidence type="ECO:0000256" key="10">
    <source>
        <dbReference type="ARBA" id="ARBA00022723"/>
    </source>
</evidence>
<keyword evidence="17" id="KW-0233">DNA recombination</keyword>
<feature type="domain" description="Endonuclease/exonuclease/phosphatase" evidence="30">
    <location>
        <begin position="65"/>
        <end position="268"/>
    </location>
</feature>
<dbReference type="GO" id="GO:0006310">
    <property type="term" value="P:DNA recombination"/>
    <property type="evidence" value="ECO:0007669"/>
    <property type="project" value="UniProtKB-KW"/>
</dbReference>
<comment type="cofactor">
    <cofactor evidence="2">
        <name>Mn(2+)</name>
        <dbReference type="ChEBI" id="CHEBI:29035"/>
    </cofactor>
</comment>
<keyword evidence="27" id="KW-0496">Mitochondrion</keyword>
<evidence type="ECO:0000256" key="3">
    <source>
        <dbReference type="ARBA" id="ARBA00005058"/>
    </source>
</evidence>
<dbReference type="InterPro" id="IPR005135">
    <property type="entry name" value="Endo/exonuclease/phosphatase"/>
</dbReference>
<dbReference type="InterPro" id="IPR020848">
    <property type="entry name" value="AP_endonuclease_F1_CS"/>
</dbReference>
<dbReference type="Pfam" id="PF03372">
    <property type="entry name" value="Exo_endo_phos"/>
    <property type="match status" value="1"/>
</dbReference>
<dbReference type="GO" id="GO:0046872">
    <property type="term" value="F:metal ion binding"/>
    <property type="evidence" value="ECO:0007669"/>
    <property type="project" value="UniProtKB-KW"/>
</dbReference>
<evidence type="ECO:0000256" key="20">
    <source>
        <dbReference type="ARBA" id="ARBA00023918"/>
    </source>
</evidence>
<dbReference type="GO" id="GO:0008311">
    <property type="term" value="F:double-stranded DNA 3'-5' DNA exonuclease activity"/>
    <property type="evidence" value="ECO:0007669"/>
    <property type="project" value="UniProtKB-EC"/>
</dbReference>
<dbReference type="InterPro" id="IPR018099">
    <property type="entry name" value="Purine_phosphorylase-2_CS"/>
</dbReference>
<evidence type="ECO:0000256" key="26">
    <source>
        <dbReference type="PIRSR" id="PIRSR604808-3"/>
    </source>
</evidence>
<evidence type="ECO:0000259" key="30">
    <source>
        <dbReference type="Pfam" id="PF03372"/>
    </source>
</evidence>
<accession>A0A6B0S5W3</accession>
<dbReference type="GO" id="GO:0006281">
    <property type="term" value="P:DNA repair"/>
    <property type="evidence" value="ECO:0007669"/>
    <property type="project" value="UniProtKB-KW"/>
</dbReference>
<dbReference type="AlphaFoldDB" id="A0A6B0S5W3"/>
<comment type="catalytic activity">
    <reaction evidence="22">
        <text>2'-deoxyinosine + phosphate = 2-deoxy-alpha-D-ribose 1-phosphate + hypoxanthine</text>
        <dbReference type="Rhea" id="RHEA:27750"/>
        <dbReference type="ChEBI" id="CHEBI:17368"/>
        <dbReference type="ChEBI" id="CHEBI:28997"/>
        <dbReference type="ChEBI" id="CHEBI:43474"/>
        <dbReference type="ChEBI" id="CHEBI:57259"/>
        <dbReference type="EC" id="2.4.2.1"/>
    </reaction>
</comment>
<name>A0A6B0S5W3_9CETA</name>
<dbReference type="InterPro" id="IPR020847">
    <property type="entry name" value="AP_endonuclease_F1_BS"/>
</dbReference>
<feature type="binding site" evidence="25">
    <location>
        <position position="96"/>
    </location>
    <ligand>
        <name>Mg(2+)</name>
        <dbReference type="ChEBI" id="CHEBI:18420"/>
        <label>1</label>
    </ligand>
</feature>
<dbReference type="PROSITE" id="PS00727">
    <property type="entry name" value="AP_NUCLEASE_F1_2"/>
    <property type="match status" value="1"/>
</dbReference>
<evidence type="ECO:0000256" key="13">
    <source>
        <dbReference type="ARBA" id="ARBA00022763"/>
    </source>
</evidence>
<comment type="function">
    <text evidence="24">Catalyzes the phosphorolytic breakdown of the N-glycosidic bond in the beta-(deoxy)ribonucleoside molecules, with the formation of the corresponding free purine bases and pentose-1-phosphate. Preferentially acts on 6-oxopurine nucleosides including inosine and guanosine.</text>
</comment>
<dbReference type="NCBIfam" id="NF006054">
    <property type="entry name" value="PRK08202.1"/>
    <property type="match status" value="1"/>
</dbReference>
<evidence type="ECO:0000256" key="9">
    <source>
        <dbReference type="ARBA" id="ARBA00022722"/>
    </source>
</evidence>
<dbReference type="CDD" id="cd09087">
    <property type="entry name" value="Ape1-like_AP-endo"/>
    <property type="match status" value="1"/>
</dbReference>
<evidence type="ECO:0000256" key="27">
    <source>
        <dbReference type="RuleBase" id="RU362131"/>
    </source>
</evidence>
<keyword evidence="12 27" id="KW-0255">Endonuclease</keyword>
<comment type="caution">
    <text evidence="31">The sequence shown here is derived from an EMBL/GenBank/DDBJ whole genome shotgun (WGS) entry which is preliminary data.</text>
</comment>
<keyword evidence="11" id="KW-0660">Purine salvage</keyword>
<comment type="catalytic activity">
    <reaction evidence="23">
        <text>guanosine + phosphate = alpha-D-ribose 1-phosphate + guanine</text>
        <dbReference type="Rhea" id="RHEA:13233"/>
        <dbReference type="ChEBI" id="CHEBI:16235"/>
        <dbReference type="ChEBI" id="CHEBI:16750"/>
        <dbReference type="ChEBI" id="CHEBI:43474"/>
        <dbReference type="ChEBI" id="CHEBI:57720"/>
        <dbReference type="EC" id="2.4.2.1"/>
    </reaction>
</comment>
<evidence type="ECO:0000256" key="8">
    <source>
        <dbReference type="ARBA" id="ARBA00022679"/>
    </source>
</evidence>
<evidence type="ECO:0000256" key="7">
    <source>
        <dbReference type="ARBA" id="ARBA00022676"/>
    </source>
</evidence>
<evidence type="ECO:0000256" key="5">
    <source>
        <dbReference type="ARBA" id="ARBA00007092"/>
    </source>
</evidence>
<keyword evidence="14 27" id="KW-0378">Hydrolase</keyword>
<dbReference type="GO" id="GO:0004519">
    <property type="term" value="F:endonuclease activity"/>
    <property type="evidence" value="ECO:0007669"/>
    <property type="project" value="UniProtKB-KW"/>
</dbReference>
<keyword evidence="8" id="KW-0808">Transferase</keyword>
<proteinExistence type="inferred from homology"/>
<dbReference type="PROSITE" id="PS01240">
    <property type="entry name" value="PNP_MTAP_2"/>
    <property type="match status" value="1"/>
</dbReference>
<evidence type="ECO:0000256" key="16">
    <source>
        <dbReference type="ARBA" id="ARBA00022842"/>
    </source>
</evidence>
<dbReference type="FunFam" id="3.40.50.1580:FF:000004">
    <property type="entry name" value="Purine nucleoside phosphorylase"/>
    <property type="match status" value="1"/>
</dbReference>
<evidence type="ECO:0000256" key="18">
    <source>
        <dbReference type="ARBA" id="ARBA00023204"/>
    </source>
</evidence>
<dbReference type="EMBL" id="VBQZ03000215">
    <property type="protein sequence ID" value="MXQ98029.1"/>
    <property type="molecule type" value="Genomic_DNA"/>
</dbReference>
<evidence type="ECO:0000256" key="4">
    <source>
        <dbReference type="ARBA" id="ARBA00006751"/>
    </source>
</evidence>
<evidence type="ECO:0000256" key="1">
    <source>
        <dbReference type="ARBA" id="ARBA00000493"/>
    </source>
</evidence>
<dbReference type="Pfam" id="PF01048">
    <property type="entry name" value="PNP_UDP_1"/>
    <property type="match status" value="1"/>
</dbReference>
<comment type="similarity">
    <text evidence="4">Belongs to the PNP/MTAP phosphorylase family.</text>
</comment>
<keyword evidence="19 27" id="KW-0539">Nucleus</keyword>
<reference evidence="31" key="1">
    <citation type="submission" date="2019-10" db="EMBL/GenBank/DDBJ databases">
        <title>The sequence and de novo assembly of the wild yak genome.</title>
        <authorList>
            <person name="Liu Y."/>
        </authorList>
    </citation>
    <scope>NUCLEOTIDE SEQUENCE [LARGE SCALE GENOMIC DNA]</scope>
    <source>
        <strain evidence="31">WY2019</strain>
    </source>
</reference>
<evidence type="ECO:0000256" key="6">
    <source>
        <dbReference type="ARBA" id="ARBA00011233"/>
    </source>
</evidence>
<evidence type="ECO:0000256" key="11">
    <source>
        <dbReference type="ARBA" id="ARBA00022726"/>
    </source>
</evidence>
<evidence type="ECO:0000256" key="23">
    <source>
        <dbReference type="ARBA" id="ARBA00023970"/>
    </source>
</evidence>
<comment type="subunit">
    <text evidence="6">Homotrimer.</text>
</comment>
<feature type="binding site" evidence="25">
    <location>
        <position position="212"/>
    </location>
    <ligand>
        <name>Mg(2+)</name>
        <dbReference type="ChEBI" id="CHEBI:18420"/>
        <label>2</label>
    </ligand>
</feature>
<sequence length="507" mass="56413">MPKRGKKGAVVEDAEEPKTEPEAKKSKAGAKKNEKEAVGEGAVLYEDPPDQKTSPSGKSATLKICSWNVDGLRAWIKKKGLDWVKEEAPDILCLQETKCSENKLPVELQELSGLSHQYWSAPSDKEGYSGVGLLSRQCPLKVSYGIGEEEHDQEGRVIVAEYDAFVLVTAYVPNAGRGLVRLEYRQRWDEAFRKFLKGLASRKPLVLCGDLNVAHEEIDLRNPKGNKKNAGFTPQERQGFGELLQAVPLTDSFRHLYPNTAYAYTFWTYMMNARSKNVVPGHAGRLVFGILNGRACVMMQGRFHMYEGYPFWKVTFPVRVFRLLGVETLVVTNAAGGLNPNFEVGDIMLIRDHINLPGFSGENPLRGPNEERFGVRFPAMSDVYDRDMRQKAHSTWKQMGEQRELQEGTYVMVAGPSYETVAECHLLQNLGADAVGMSTVPEVIVARHCGLRVFGFSLITNEVIMDFESQGKASLEEILEAGKQAAQRLEQFVSILTASIPLPGHTG</sequence>
<feature type="binding site" evidence="25">
    <location>
        <position position="68"/>
    </location>
    <ligand>
        <name>Mg(2+)</name>
        <dbReference type="ChEBI" id="CHEBI:18420"/>
        <label>1</label>
    </ligand>
</feature>
<comment type="similarity">
    <text evidence="5 27">Belongs to the DNA repair enzymes AP/ExoA family.</text>
</comment>
<keyword evidence="9 27" id="KW-0540">Nuclease</keyword>
<dbReference type="Gene3D" id="3.60.10.10">
    <property type="entry name" value="Endonuclease/exonuclease/phosphatase"/>
    <property type="match status" value="1"/>
</dbReference>
<evidence type="ECO:0000256" key="12">
    <source>
        <dbReference type="ARBA" id="ARBA00022759"/>
    </source>
</evidence>
<dbReference type="Proteomes" id="UP000322234">
    <property type="component" value="Unassembled WGS sequence"/>
</dbReference>
<dbReference type="PANTHER" id="PTHR11904:SF12">
    <property type="entry name" value="PURINE NUCLEOSIDE PHOSPHORYLASE"/>
    <property type="match status" value="1"/>
</dbReference>
<dbReference type="GO" id="GO:0006166">
    <property type="term" value="P:purine ribonucleoside salvage"/>
    <property type="evidence" value="ECO:0007669"/>
    <property type="project" value="UniProtKB-KW"/>
</dbReference>
<organism evidence="31 32">
    <name type="scientific">Bos mutus</name>
    <name type="common">wild yak</name>
    <dbReference type="NCBI Taxonomy" id="72004"/>
    <lineage>
        <taxon>Eukaryota</taxon>
        <taxon>Metazoa</taxon>
        <taxon>Chordata</taxon>
        <taxon>Craniata</taxon>
        <taxon>Vertebrata</taxon>
        <taxon>Euteleostomi</taxon>
        <taxon>Mammalia</taxon>
        <taxon>Eutheria</taxon>
        <taxon>Laurasiatheria</taxon>
        <taxon>Artiodactyla</taxon>
        <taxon>Ruminantia</taxon>
        <taxon>Pecora</taxon>
        <taxon>Bovidae</taxon>
        <taxon>Bovinae</taxon>
        <taxon>Bos</taxon>
    </lineage>
</organism>
<evidence type="ECO:0000256" key="25">
    <source>
        <dbReference type="PIRSR" id="PIRSR604808-2"/>
    </source>
</evidence>
<dbReference type="InterPro" id="IPR004808">
    <property type="entry name" value="AP_endonuc_1"/>
</dbReference>
<feature type="region of interest" description="Disordered" evidence="28">
    <location>
        <begin position="1"/>
        <end position="59"/>
    </location>
</feature>
<feature type="binding site" evidence="25">
    <location>
        <position position="210"/>
    </location>
    <ligand>
        <name>Mg(2+)</name>
        <dbReference type="ChEBI" id="CHEBI:18420"/>
        <label>2</label>
    </ligand>
</feature>
<feature type="compositionally biased region" description="Basic and acidic residues" evidence="28">
    <location>
        <begin position="16"/>
        <end position="38"/>
    </location>
</feature>
<dbReference type="CDD" id="cd09009">
    <property type="entry name" value="PNP-EcPNPII_like"/>
    <property type="match status" value="1"/>
</dbReference>
<evidence type="ECO:0000256" key="17">
    <source>
        <dbReference type="ARBA" id="ARBA00023172"/>
    </source>
</evidence>
<dbReference type="PROSITE" id="PS51435">
    <property type="entry name" value="AP_NUCLEASE_F1_4"/>
    <property type="match status" value="1"/>
</dbReference>
<gene>
    <name evidence="31" type="ORF">E5288_WYG020102</name>
</gene>
<evidence type="ECO:0000259" key="29">
    <source>
        <dbReference type="Pfam" id="PF01048"/>
    </source>
</evidence>
<keyword evidence="15" id="KW-0269">Exonuclease</keyword>
<keyword evidence="13 27" id="KW-0227">DNA damage</keyword>
<evidence type="ECO:0000256" key="2">
    <source>
        <dbReference type="ARBA" id="ARBA00001936"/>
    </source>
</evidence>
<dbReference type="GO" id="GO:0004731">
    <property type="term" value="F:purine-nucleoside phosphorylase activity"/>
    <property type="evidence" value="ECO:0007669"/>
    <property type="project" value="UniProtKB-EC"/>
</dbReference>
<comment type="catalytic activity">
    <reaction evidence="1">
        <text>Exonucleolytic cleavage in the 3'- to 5'-direction to yield nucleoside 5'-phosphates.</text>
        <dbReference type="EC" id="3.1.11.2"/>
    </reaction>
</comment>
<comment type="catalytic activity">
    <reaction evidence="21">
        <text>2'-deoxyguanosine + phosphate = 2-deoxy-alpha-D-ribose 1-phosphate + guanine</text>
        <dbReference type="Rhea" id="RHEA:27738"/>
        <dbReference type="ChEBI" id="CHEBI:16235"/>
        <dbReference type="ChEBI" id="CHEBI:17172"/>
        <dbReference type="ChEBI" id="CHEBI:43474"/>
        <dbReference type="ChEBI" id="CHEBI:57259"/>
        <dbReference type="EC" id="2.4.2.1"/>
    </reaction>
</comment>
<evidence type="ECO:0000256" key="21">
    <source>
        <dbReference type="ARBA" id="ARBA00023929"/>
    </source>
</evidence>
<feature type="domain" description="Nucleoside phosphorylase" evidence="29">
    <location>
        <begin position="278"/>
        <end position="494"/>
    </location>
</feature>
<dbReference type="NCBIfam" id="TIGR01700">
    <property type="entry name" value="PNPH"/>
    <property type="match status" value="1"/>
</dbReference>
<dbReference type="InterPro" id="IPR011268">
    <property type="entry name" value="Purine_phosphorylase"/>
</dbReference>
<dbReference type="Gene3D" id="3.40.50.1580">
    <property type="entry name" value="Nucleoside phosphorylase domain"/>
    <property type="match status" value="1"/>
</dbReference>
<dbReference type="NCBIfam" id="TIGR00195">
    <property type="entry name" value="exoDNase_III"/>
    <property type="match status" value="1"/>
</dbReference>
<evidence type="ECO:0000256" key="24">
    <source>
        <dbReference type="ARBA" id="ARBA00054498"/>
    </source>
</evidence>
<dbReference type="SUPFAM" id="SSF53167">
    <property type="entry name" value="Purine and uridine phosphorylases"/>
    <property type="match status" value="1"/>
</dbReference>
<feature type="site" description="Transition state stabilizer" evidence="26">
    <location>
        <position position="212"/>
    </location>
</feature>
<evidence type="ECO:0000256" key="15">
    <source>
        <dbReference type="ARBA" id="ARBA00022839"/>
    </source>
</evidence>
<dbReference type="PROSITE" id="PS00726">
    <property type="entry name" value="AP_NUCLEASE_F1_1"/>
    <property type="match status" value="1"/>
</dbReference>